<protein>
    <recommendedName>
        <fullName evidence="5">Transmembrane protein</fullName>
    </recommendedName>
</protein>
<dbReference type="PANTHER" id="PTHR34188:SF5">
    <property type="entry name" value="OS05G0131900 PROTEIN"/>
    <property type="match status" value="1"/>
</dbReference>
<feature type="transmembrane region" description="Helical" evidence="2">
    <location>
        <begin position="137"/>
        <end position="156"/>
    </location>
</feature>
<name>A0AAW1I812_SAPOF</name>
<evidence type="ECO:0000313" key="4">
    <source>
        <dbReference type="Proteomes" id="UP001443914"/>
    </source>
</evidence>
<dbReference type="AlphaFoldDB" id="A0AAW1I812"/>
<comment type="caution">
    <text evidence="3">The sequence shown here is derived from an EMBL/GenBank/DDBJ whole genome shotgun (WGS) entry which is preliminary data.</text>
</comment>
<gene>
    <name evidence="3" type="ORF">RND81_10G250800</name>
</gene>
<dbReference type="PANTHER" id="PTHR34188">
    <property type="entry name" value="OS01G0299500 PROTEIN"/>
    <property type="match status" value="1"/>
</dbReference>
<sequence length="219" mass="23827">MGSLEGEYLVDLTTATTSDEEGLGDSASAYRTGRTTLCSESDTDSSDDPSSNLSSVVELVIDKCSGGEEPLEKKKQKLNKSSKPPRPPKGPVLSASDLKLVKELSELAARKRARIERMKALRKMKDTTKRSTSTTNLTAMLMTALFFIVILFQGAFSGNNARKELVESPAPATTNEGLVSYQVLYNAPTNEVNQPSSLSLNSVEKEAFKFRPSGGRKRR</sequence>
<keyword evidence="2" id="KW-0472">Membrane</keyword>
<feature type="region of interest" description="Disordered" evidence="1">
    <location>
        <begin position="1"/>
        <end position="95"/>
    </location>
</feature>
<accession>A0AAW1I812</accession>
<keyword evidence="4" id="KW-1185">Reference proteome</keyword>
<evidence type="ECO:0000256" key="1">
    <source>
        <dbReference type="SAM" id="MobiDB-lite"/>
    </source>
</evidence>
<keyword evidence="2" id="KW-1133">Transmembrane helix</keyword>
<keyword evidence="2" id="KW-0812">Transmembrane</keyword>
<proteinExistence type="predicted"/>
<reference evidence="3" key="1">
    <citation type="submission" date="2024-03" db="EMBL/GenBank/DDBJ databases">
        <title>WGS assembly of Saponaria officinalis var. Norfolk2.</title>
        <authorList>
            <person name="Jenkins J."/>
            <person name="Shu S."/>
            <person name="Grimwood J."/>
            <person name="Barry K."/>
            <person name="Goodstein D."/>
            <person name="Schmutz J."/>
            <person name="Leebens-Mack J."/>
            <person name="Osbourn A."/>
        </authorList>
    </citation>
    <scope>NUCLEOTIDE SEQUENCE [LARGE SCALE GENOMIC DNA]</scope>
    <source>
        <strain evidence="3">JIC</strain>
    </source>
</reference>
<evidence type="ECO:0008006" key="5">
    <source>
        <dbReference type="Google" id="ProtNLM"/>
    </source>
</evidence>
<evidence type="ECO:0000256" key="2">
    <source>
        <dbReference type="SAM" id="Phobius"/>
    </source>
</evidence>
<dbReference type="Proteomes" id="UP001443914">
    <property type="component" value="Unassembled WGS sequence"/>
</dbReference>
<evidence type="ECO:0000313" key="3">
    <source>
        <dbReference type="EMBL" id="KAK9685038.1"/>
    </source>
</evidence>
<organism evidence="3 4">
    <name type="scientific">Saponaria officinalis</name>
    <name type="common">Common soapwort</name>
    <name type="synonym">Lychnis saponaria</name>
    <dbReference type="NCBI Taxonomy" id="3572"/>
    <lineage>
        <taxon>Eukaryota</taxon>
        <taxon>Viridiplantae</taxon>
        <taxon>Streptophyta</taxon>
        <taxon>Embryophyta</taxon>
        <taxon>Tracheophyta</taxon>
        <taxon>Spermatophyta</taxon>
        <taxon>Magnoliopsida</taxon>
        <taxon>eudicotyledons</taxon>
        <taxon>Gunneridae</taxon>
        <taxon>Pentapetalae</taxon>
        <taxon>Caryophyllales</taxon>
        <taxon>Caryophyllaceae</taxon>
        <taxon>Caryophylleae</taxon>
        <taxon>Saponaria</taxon>
    </lineage>
</organism>
<dbReference type="EMBL" id="JBDFQZ010000010">
    <property type="protein sequence ID" value="KAK9685038.1"/>
    <property type="molecule type" value="Genomic_DNA"/>
</dbReference>